<sequence length="122" mass="12259">MILIEALDHTGAAMHTAVVAADLNRPLLAPPATEDIRADGSARLLAEQRAALEPATGSCRSARSADGRPQNSRTGSPSTPLPDSGSGETGPALLGRPPSLVSSAAAVRVNEPAASEAGQSNL</sequence>
<reference evidence="2 3" key="1">
    <citation type="submission" date="2023-02" db="EMBL/GenBank/DDBJ databases">
        <authorList>
            <person name="Maleckis M."/>
        </authorList>
    </citation>
    <scope>NUCLEOTIDE SEQUENCE [LARGE SCALE GENOMIC DNA]</scope>
    <source>
        <strain evidence="2 3">P8-A2</strain>
    </source>
</reference>
<feature type="compositionally biased region" description="Polar residues" evidence="1">
    <location>
        <begin position="69"/>
        <end position="78"/>
    </location>
</feature>
<accession>A0ABU3UDN0</accession>
<dbReference type="RefSeq" id="WP_316732448.1">
    <property type="nucleotide sequence ID" value="NZ_JARAKF010000001.1"/>
</dbReference>
<protein>
    <submittedName>
        <fullName evidence="2">Uncharacterized protein</fullName>
    </submittedName>
</protein>
<dbReference type="EMBL" id="JARAKF010000001">
    <property type="protein sequence ID" value="MDU8991958.1"/>
    <property type="molecule type" value="Genomic_DNA"/>
</dbReference>
<dbReference type="Proteomes" id="UP001257627">
    <property type="component" value="Unassembled WGS sequence"/>
</dbReference>
<organism evidence="2 3">
    <name type="scientific">Streptomyces mirabilis</name>
    <dbReference type="NCBI Taxonomy" id="68239"/>
    <lineage>
        <taxon>Bacteria</taxon>
        <taxon>Bacillati</taxon>
        <taxon>Actinomycetota</taxon>
        <taxon>Actinomycetes</taxon>
        <taxon>Kitasatosporales</taxon>
        <taxon>Streptomycetaceae</taxon>
        <taxon>Streptomyces</taxon>
    </lineage>
</organism>
<keyword evidence="3" id="KW-1185">Reference proteome</keyword>
<evidence type="ECO:0000313" key="2">
    <source>
        <dbReference type="EMBL" id="MDU8991958.1"/>
    </source>
</evidence>
<feature type="region of interest" description="Disordered" evidence="1">
    <location>
        <begin position="52"/>
        <end position="122"/>
    </location>
</feature>
<evidence type="ECO:0000256" key="1">
    <source>
        <dbReference type="SAM" id="MobiDB-lite"/>
    </source>
</evidence>
<evidence type="ECO:0000313" key="3">
    <source>
        <dbReference type="Proteomes" id="UP001257627"/>
    </source>
</evidence>
<gene>
    <name evidence="2" type="ORF">PU648_06140</name>
</gene>
<comment type="caution">
    <text evidence="2">The sequence shown here is derived from an EMBL/GenBank/DDBJ whole genome shotgun (WGS) entry which is preliminary data.</text>
</comment>
<proteinExistence type="predicted"/>
<name>A0ABU3UDN0_9ACTN</name>